<protein>
    <submittedName>
        <fullName evidence="1">Uncharacterized protein</fullName>
    </submittedName>
</protein>
<name>A0ABY8CHN6_9ARCH</name>
<evidence type="ECO:0000313" key="1">
    <source>
        <dbReference type="EMBL" id="WEL19515.1"/>
    </source>
</evidence>
<accession>A0ABY8CHN6</accession>
<evidence type="ECO:0000313" key="2">
    <source>
        <dbReference type="Proteomes" id="UP001218034"/>
    </source>
</evidence>
<keyword evidence="2" id="KW-1185">Reference proteome</keyword>
<dbReference type="GeneID" id="90589932"/>
<dbReference type="Proteomes" id="UP001218034">
    <property type="component" value="Chromosome"/>
</dbReference>
<proteinExistence type="predicted"/>
<dbReference type="RefSeq" id="WP_347722385.1">
    <property type="nucleotide sequence ID" value="NZ_CP104395.1"/>
</dbReference>
<reference evidence="1 2" key="1">
    <citation type="submission" date="2022-09" db="EMBL/GenBank/DDBJ databases">
        <title>Xylan utilization by haloarchaea-nanohaloarchaea associations.</title>
        <authorList>
            <person name="Yakimov M."/>
        </authorList>
    </citation>
    <scope>NUCLEOTIDE SEQUENCE [LARGE SCALE GENOMIC DNA]</scope>
    <source>
        <strain evidence="1 2">SVXNc</strain>
    </source>
</reference>
<sequence>MDADEIDPFLDEIIEQKLKEKSDDEVAEMLANKNNLSKGAKRVLMYLKNLDGEAEMDDLRIVLKAAPIMDEDRLDSILEELEEADKVEKTGSKVKLK</sequence>
<organism evidence="1 2">
    <name type="scientific">Candidatus Nanohalococcus occultus</name>
    <dbReference type="NCBI Taxonomy" id="2978047"/>
    <lineage>
        <taxon>Archaea</taxon>
        <taxon>Candidatus Nanohalarchaeota</taxon>
        <taxon>Candidatus Nanohalarchaeota incertae sedis</taxon>
        <taxon>Candidatus Nanohalococcus</taxon>
    </lineage>
</organism>
<dbReference type="EMBL" id="CP104395">
    <property type="protein sequence ID" value="WEL19515.1"/>
    <property type="molecule type" value="Genomic_DNA"/>
</dbReference>
<gene>
    <name evidence="1" type="ORF">SVXNc_0495</name>
</gene>